<evidence type="ECO:0000313" key="1">
    <source>
        <dbReference type="EMBL" id="CAB4665988.1"/>
    </source>
</evidence>
<proteinExistence type="predicted"/>
<dbReference type="AlphaFoldDB" id="A0A6J6LYM4"/>
<accession>A0A6J6LYM4</accession>
<organism evidence="1">
    <name type="scientific">freshwater metagenome</name>
    <dbReference type="NCBI Taxonomy" id="449393"/>
    <lineage>
        <taxon>unclassified sequences</taxon>
        <taxon>metagenomes</taxon>
        <taxon>ecological metagenomes</taxon>
    </lineage>
</organism>
<evidence type="ECO:0000313" key="2">
    <source>
        <dbReference type="EMBL" id="CAB4765925.1"/>
    </source>
</evidence>
<dbReference type="EMBL" id="CAEZZL010000087">
    <property type="protein sequence ID" value="CAB4765925.1"/>
    <property type="molecule type" value="Genomic_DNA"/>
</dbReference>
<protein>
    <submittedName>
        <fullName evidence="1">Unannotated protein</fullName>
    </submittedName>
</protein>
<name>A0A6J6LYM4_9ZZZZ</name>
<sequence length="73" mass="7890">MQSEELSEEHSGVVTAFSDVQGLGEITDVASVVWPFHCVSIADGSRTIEVGRQVVFRAGFRVARPEAVSIRSV</sequence>
<reference evidence="1" key="1">
    <citation type="submission" date="2020-05" db="EMBL/GenBank/DDBJ databases">
        <authorList>
            <person name="Chiriac C."/>
            <person name="Salcher M."/>
            <person name="Ghai R."/>
            <person name="Kavagutti S V."/>
        </authorList>
    </citation>
    <scope>NUCLEOTIDE SEQUENCE</scope>
</reference>
<dbReference type="EMBL" id="CAEZXA010000010">
    <property type="protein sequence ID" value="CAB4665988.1"/>
    <property type="molecule type" value="Genomic_DNA"/>
</dbReference>
<gene>
    <name evidence="1" type="ORF">UFOPK2334_00241</name>
    <name evidence="2" type="ORF">UFOPK2870_01017</name>
</gene>